<keyword evidence="3" id="KW-1185">Reference proteome</keyword>
<dbReference type="Proteomes" id="UP000694409">
    <property type="component" value="Unassembled WGS sequence"/>
</dbReference>
<reference evidence="2" key="2">
    <citation type="submission" date="2025-09" db="UniProtKB">
        <authorList>
            <consortium name="Ensembl"/>
        </authorList>
    </citation>
    <scope>IDENTIFICATION</scope>
</reference>
<name>A0A8C9NTX5_SERCA</name>
<dbReference type="AlphaFoldDB" id="A0A8C9NTX5"/>
<sequence length="73" mass="7948">PDPDPKGGTSPWNSGESPGNGPWNCRTPLGNGPWNCRTPLGKGPWNCGDSPWEWPLELWGLPLGMAPGILWKR</sequence>
<dbReference type="Ensembl" id="ENSSCAT00000024881.1">
    <property type="protein sequence ID" value="ENSSCAP00000022332.1"/>
    <property type="gene ID" value="ENSSCAG00000016065.1"/>
</dbReference>
<evidence type="ECO:0000313" key="2">
    <source>
        <dbReference type="Ensembl" id="ENSSCAP00000022332.1"/>
    </source>
</evidence>
<organism evidence="2 3">
    <name type="scientific">Serinus canaria</name>
    <name type="common">Island canary</name>
    <name type="synonym">Fringilla canaria</name>
    <dbReference type="NCBI Taxonomy" id="9135"/>
    <lineage>
        <taxon>Eukaryota</taxon>
        <taxon>Metazoa</taxon>
        <taxon>Chordata</taxon>
        <taxon>Craniata</taxon>
        <taxon>Vertebrata</taxon>
        <taxon>Euteleostomi</taxon>
        <taxon>Archelosauria</taxon>
        <taxon>Archosauria</taxon>
        <taxon>Dinosauria</taxon>
        <taxon>Saurischia</taxon>
        <taxon>Theropoda</taxon>
        <taxon>Coelurosauria</taxon>
        <taxon>Aves</taxon>
        <taxon>Neognathae</taxon>
        <taxon>Neoaves</taxon>
        <taxon>Telluraves</taxon>
        <taxon>Australaves</taxon>
        <taxon>Passeriformes</taxon>
        <taxon>Passeroidea</taxon>
        <taxon>Fringillidae</taxon>
        <taxon>Carduelinae</taxon>
        <taxon>Serinus</taxon>
    </lineage>
</organism>
<reference evidence="2" key="1">
    <citation type="submission" date="2025-08" db="UniProtKB">
        <authorList>
            <consortium name="Ensembl"/>
        </authorList>
    </citation>
    <scope>IDENTIFICATION</scope>
</reference>
<evidence type="ECO:0000313" key="3">
    <source>
        <dbReference type="Proteomes" id="UP000694409"/>
    </source>
</evidence>
<protein>
    <submittedName>
        <fullName evidence="2">Uncharacterized protein</fullName>
    </submittedName>
</protein>
<accession>A0A8C9NTX5</accession>
<feature type="region of interest" description="Disordered" evidence="1">
    <location>
        <begin position="1"/>
        <end position="28"/>
    </location>
</feature>
<evidence type="ECO:0000256" key="1">
    <source>
        <dbReference type="SAM" id="MobiDB-lite"/>
    </source>
</evidence>
<proteinExistence type="predicted"/>